<feature type="transmembrane region" description="Helical" evidence="1">
    <location>
        <begin position="66"/>
        <end position="83"/>
    </location>
</feature>
<dbReference type="EMBL" id="JAVIIP010000027">
    <property type="protein sequence ID" value="MDX8541747.1"/>
    <property type="molecule type" value="Genomic_DNA"/>
</dbReference>
<proteinExistence type="predicted"/>
<dbReference type="RefSeq" id="WP_320322042.1">
    <property type="nucleotide sequence ID" value="NZ_JAVIIP010000027.1"/>
</dbReference>
<evidence type="ECO:0000256" key="1">
    <source>
        <dbReference type="SAM" id="Phobius"/>
    </source>
</evidence>
<sequence length="84" mass="8616">MTVILVGALLVVAGVVYMAGAALGRGRLSEPTPLGTATDRTASRLAAPTLEPRRRGLGFLGLSRNWPGLLMAGVGAMLLLSAML</sequence>
<dbReference type="Proteomes" id="UP001276564">
    <property type="component" value="Unassembled WGS sequence"/>
</dbReference>
<reference evidence="2 3" key="1">
    <citation type="submission" date="2023-08" db="EMBL/GenBank/DDBJ databases">
        <title>Implementing the SeqCode for naming new Mesorhizobium species isolated from Vachellia karroo root nodules.</title>
        <authorList>
            <person name="Van Lill M."/>
        </authorList>
    </citation>
    <scope>NUCLEOTIDE SEQUENCE [LARGE SCALE GENOMIC DNA]</scope>
    <source>
        <strain evidence="2 3">VK4B</strain>
    </source>
</reference>
<keyword evidence="3" id="KW-1185">Reference proteome</keyword>
<keyword evidence="1" id="KW-0472">Membrane</keyword>
<gene>
    <name evidence="2" type="ORF">RFM23_29475</name>
</gene>
<evidence type="ECO:0000313" key="2">
    <source>
        <dbReference type="EMBL" id="MDX8541747.1"/>
    </source>
</evidence>
<accession>A0ABU5AWP2</accession>
<organism evidence="2 3">
    <name type="scientific">Mesorhizobium abyssinicae</name>
    <dbReference type="NCBI Taxonomy" id="1209958"/>
    <lineage>
        <taxon>Bacteria</taxon>
        <taxon>Pseudomonadati</taxon>
        <taxon>Pseudomonadota</taxon>
        <taxon>Alphaproteobacteria</taxon>
        <taxon>Hyphomicrobiales</taxon>
        <taxon>Phyllobacteriaceae</taxon>
        <taxon>Mesorhizobium</taxon>
    </lineage>
</organism>
<evidence type="ECO:0000313" key="3">
    <source>
        <dbReference type="Proteomes" id="UP001276564"/>
    </source>
</evidence>
<keyword evidence="1" id="KW-0812">Transmembrane</keyword>
<name>A0ABU5AWP2_9HYPH</name>
<comment type="caution">
    <text evidence="2">The sequence shown here is derived from an EMBL/GenBank/DDBJ whole genome shotgun (WGS) entry which is preliminary data.</text>
</comment>
<protein>
    <submittedName>
        <fullName evidence="2">Uncharacterized protein</fullName>
    </submittedName>
</protein>
<keyword evidence="1" id="KW-1133">Transmembrane helix</keyword>